<dbReference type="Pfam" id="PF01467">
    <property type="entry name" value="CTP_transf_like"/>
    <property type="match status" value="1"/>
</dbReference>
<keyword evidence="4" id="KW-0520">NAD</keyword>
<comment type="pathway">
    <text evidence="4">Cofactor biosynthesis; NAD(+) biosynthesis; NAD(+) from nicotinamide D-ribonucleotide: step 1/1.</text>
</comment>
<evidence type="ECO:0000256" key="3">
    <source>
        <dbReference type="ARBA" id="ARBA00022695"/>
    </source>
</evidence>
<organism evidence="6 7">
    <name type="scientific">Aeropyrum camini SY1 = JCM 12091</name>
    <dbReference type="NCBI Taxonomy" id="1198449"/>
    <lineage>
        <taxon>Archaea</taxon>
        <taxon>Thermoproteota</taxon>
        <taxon>Thermoprotei</taxon>
        <taxon>Desulfurococcales</taxon>
        <taxon>Desulfurococcaceae</taxon>
        <taxon>Aeropyrum</taxon>
    </lineage>
</organism>
<dbReference type="GO" id="GO:0009435">
    <property type="term" value="P:NAD+ biosynthetic process"/>
    <property type="evidence" value="ECO:0007669"/>
    <property type="project" value="UniProtKB-UniRule"/>
</dbReference>
<keyword evidence="2 4" id="KW-0808">Transferase</keyword>
<evidence type="ECO:0000256" key="2">
    <source>
        <dbReference type="ARBA" id="ARBA00022679"/>
    </source>
</evidence>
<dbReference type="KEGG" id="acj:ACAM_1248"/>
<dbReference type="eggNOG" id="arCOG00972">
    <property type="taxonomic scope" value="Archaea"/>
</dbReference>
<evidence type="ECO:0000313" key="6">
    <source>
        <dbReference type="EMBL" id="BAN90717.1"/>
    </source>
</evidence>
<dbReference type="InterPro" id="IPR006418">
    <property type="entry name" value="NMN_Atrans_arc"/>
</dbReference>
<dbReference type="PANTHER" id="PTHR21342">
    <property type="entry name" value="PHOSPHOPANTETHEINE ADENYLYLTRANSFERASE"/>
    <property type="match status" value="1"/>
</dbReference>
<evidence type="ECO:0000313" key="7">
    <source>
        <dbReference type="Proteomes" id="UP000016887"/>
    </source>
</evidence>
<comment type="subcellular location">
    <subcellularLocation>
        <location evidence="4">Cytoplasm</location>
    </subcellularLocation>
</comment>
<dbReference type="UniPathway" id="UPA00253">
    <property type="reaction ID" value="UER00600"/>
</dbReference>
<dbReference type="PATRIC" id="fig|1198449.6.peg.1262"/>
<keyword evidence="4" id="KW-0547">Nucleotide-binding</keyword>
<evidence type="ECO:0000256" key="1">
    <source>
        <dbReference type="ARBA" id="ARBA00010124"/>
    </source>
</evidence>
<evidence type="ECO:0000259" key="5">
    <source>
        <dbReference type="Pfam" id="PF01467"/>
    </source>
</evidence>
<keyword evidence="3 4" id="KW-0548">Nucleotidyltransferase</keyword>
<evidence type="ECO:0000256" key="4">
    <source>
        <dbReference type="HAMAP-Rule" id="MF_00243"/>
    </source>
</evidence>
<dbReference type="HAMAP" id="MF_00243">
    <property type="entry name" value="NMN_adenylyltr"/>
    <property type="match status" value="1"/>
</dbReference>
<dbReference type="AlphaFoldDB" id="U3TB11"/>
<dbReference type="GO" id="GO:0005737">
    <property type="term" value="C:cytoplasm"/>
    <property type="evidence" value="ECO:0007669"/>
    <property type="project" value="UniProtKB-SubCell"/>
</dbReference>
<comment type="similarity">
    <text evidence="1 4">Belongs to the archaeal NMN adenylyltransferase family.</text>
</comment>
<sequence>MSSARHGALEGVALLRALIFGRFQPFHKGHLSIVKWAFERGYEEIVFLVGMASENYTPRNPFTAGERIEMIRLSFLDAGLPLEKAITATIRTLETSIGSVYYVLSYVPRVDTILTRNPVIAKIFLDAGVNVERPPLFNRDEWRGEKIRMWIARGDERWRSTVTPSTARFIEEIGGVERIRWSLASD</sequence>
<name>U3TB11_9CREN</name>
<dbReference type="Proteomes" id="UP000016887">
    <property type="component" value="Chromosome"/>
</dbReference>
<dbReference type="GeneID" id="17110521"/>
<keyword evidence="4" id="KW-0067">ATP-binding</keyword>
<dbReference type="EC" id="2.7.7.1" evidence="4"/>
<dbReference type="GO" id="GO:0005524">
    <property type="term" value="F:ATP binding"/>
    <property type="evidence" value="ECO:0007669"/>
    <property type="project" value="UniProtKB-KW"/>
</dbReference>
<protein>
    <recommendedName>
        <fullName evidence="4">Nicotinamide-nucleotide adenylyltransferase</fullName>
        <ecNumber evidence="4">2.7.7.1</ecNumber>
    </recommendedName>
    <alternativeName>
        <fullName evidence="4">NAD(+) diphosphorylase</fullName>
    </alternativeName>
    <alternativeName>
        <fullName evidence="4">NAD(+) pyrophosphorylase</fullName>
    </alternativeName>
    <alternativeName>
        <fullName evidence="4">NMN adenylyltransferase</fullName>
    </alternativeName>
</protein>
<dbReference type="EMBL" id="AP012489">
    <property type="protein sequence ID" value="BAN90717.1"/>
    <property type="molecule type" value="Genomic_DNA"/>
</dbReference>
<dbReference type="NCBIfam" id="NF002243">
    <property type="entry name" value="PRK01153.1"/>
    <property type="match status" value="1"/>
</dbReference>
<dbReference type="SUPFAM" id="SSF52374">
    <property type="entry name" value="Nucleotidylyl transferase"/>
    <property type="match status" value="1"/>
</dbReference>
<keyword evidence="7" id="KW-1185">Reference proteome</keyword>
<dbReference type="PANTHER" id="PTHR21342:SF0">
    <property type="entry name" value="BIFUNCTIONAL NMN ADENYLYLTRANSFERASE_NUDIX HYDROLASE"/>
    <property type="match status" value="1"/>
</dbReference>
<gene>
    <name evidence="6" type="primary">nadM</name>
    <name evidence="6" type="ORF">ACAM_1248</name>
</gene>
<dbReference type="InterPro" id="IPR014729">
    <property type="entry name" value="Rossmann-like_a/b/a_fold"/>
</dbReference>
<dbReference type="InterPro" id="IPR004821">
    <property type="entry name" value="Cyt_trans-like"/>
</dbReference>
<comment type="catalytic activity">
    <reaction evidence="4">
        <text>beta-nicotinamide D-ribonucleotide + ATP + H(+) = diphosphate + NAD(+)</text>
        <dbReference type="Rhea" id="RHEA:21360"/>
        <dbReference type="ChEBI" id="CHEBI:14649"/>
        <dbReference type="ChEBI" id="CHEBI:15378"/>
        <dbReference type="ChEBI" id="CHEBI:30616"/>
        <dbReference type="ChEBI" id="CHEBI:33019"/>
        <dbReference type="ChEBI" id="CHEBI:57540"/>
        <dbReference type="EC" id="2.7.7.1"/>
    </reaction>
</comment>
<keyword evidence="4" id="KW-0662">Pyridine nucleotide biosynthesis</keyword>
<feature type="domain" description="Cytidyltransferase-like" evidence="5">
    <location>
        <begin position="19"/>
        <end position="93"/>
    </location>
</feature>
<proteinExistence type="inferred from homology"/>
<dbReference type="RefSeq" id="WP_022541987.1">
    <property type="nucleotide sequence ID" value="NC_022521.1"/>
</dbReference>
<reference evidence="6 7" key="1">
    <citation type="journal article" date="2013" name="Appl. Environ. Microbiol.">
        <title>Variation of the Virus-Related Elements within Syntenic Genomes of the Hyperthermophilic Archaeon Aeropyrum.</title>
        <authorList>
            <person name="Daifuku T."/>
            <person name="Yoshida T."/>
            <person name="Kitamura T."/>
            <person name="Kawaichi S."/>
            <person name="Inoue T."/>
            <person name="Nomura K."/>
            <person name="Yoshida Y."/>
            <person name="Kuno S."/>
            <person name="Sako Y."/>
        </authorList>
    </citation>
    <scope>NUCLEOTIDE SEQUENCE [LARGE SCALE GENOMIC DNA]</scope>
    <source>
        <strain evidence="6 7">SY1</strain>
    </source>
</reference>
<keyword evidence="4" id="KW-0963">Cytoplasm</keyword>
<dbReference type="Gene3D" id="3.40.50.620">
    <property type="entry name" value="HUPs"/>
    <property type="match status" value="1"/>
</dbReference>
<dbReference type="STRING" id="1198449.ACAM_1248"/>
<dbReference type="NCBIfam" id="TIGR00125">
    <property type="entry name" value="cyt_tran_rel"/>
    <property type="match status" value="1"/>
</dbReference>
<dbReference type="GO" id="GO:0000309">
    <property type="term" value="F:nicotinamide-nucleotide adenylyltransferase activity"/>
    <property type="evidence" value="ECO:0007669"/>
    <property type="project" value="UniProtKB-UniRule"/>
</dbReference>
<accession>U3TB11</accession>